<keyword evidence="1" id="KW-0732">Signal</keyword>
<sequence>MPLPRASAPAALGCLFLLSACTPTIGVEAAPGAADPDCAPVMLALPDVLAGDLGKVGTNAQATAAWGEPGAAVTFRCGVDQPGPSPDCQRVESGQGTVDWVAATGEDGTWRFTTYGREPAMEVTIPPTVLEDHSSSFVGDLTSAVTLVDATKECT</sequence>
<feature type="chain" id="PRO_5013083451" evidence="1">
    <location>
        <begin position="30"/>
        <end position="155"/>
    </location>
</feature>
<protein>
    <submittedName>
        <fullName evidence="2">Uncharacterized protein DUF3515</fullName>
    </submittedName>
</protein>
<evidence type="ECO:0000256" key="1">
    <source>
        <dbReference type="SAM" id="SignalP"/>
    </source>
</evidence>
<name>A0A2A9EXX6_9MICO</name>
<evidence type="ECO:0000313" key="3">
    <source>
        <dbReference type="Proteomes" id="UP000224130"/>
    </source>
</evidence>
<dbReference type="PROSITE" id="PS51257">
    <property type="entry name" value="PROKAR_LIPOPROTEIN"/>
    <property type="match status" value="1"/>
</dbReference>
<proteinExistence type="predicted"/>
<evidence type="ECO:0000313" key="2">
    <source>
        <dbReference type="EMBL" id="PFG43728.1"/>
    </source>
</evidence>
<dbReference type="AlphaFoldDB" id="A0A2A9EXX6"/>
<accession>A0A2A9EXX6</accession>
<comment type="caution">
    <text evidence="2">The sequence shown here is derived from an EMBL/GenBank/DDBJ whole genome shotgun (WGS) entry which is preliminary data.</text>
</comment>
<dbReference type="OrthoDB" id="4331648at2"/>
<keyword evidence="3" id="KW-1185">Reference proteome</keyword>
<feature type="signal peptide" evidence="1">
    <location>
        <begin position="1"/>
        <end position="29"/>
    </location>
</feature>
<dbReference type="Pfam" id="PF12028">
    <property type="entry name" value="DUF3515"/>
    <property type="match status" value="1"/>
</dbReference>
<dbReference type="Proteomes" id="UP000224130">
    <property type="component" value="Unassembled WGS sequence"/>
</dbReference>
<dbReference type="RefSeq" id="WP_098464037.1">
    <property type="nucleotide sequence ID" value="NZ_PDJJ01000001.1"/>
</dbReference>
<organism evidence="2 3">
    <name type="scientific">Isoptericola jiangsuensis</name>
    <dbReference type="NCBI Taxonomy" id="548579"/>
    <lineage>
        <taxon>Bacteria</taxon>
        <taxon>Bacillati</taxon>
        <taxon>Actinomycetota</taxon>
        <taxon>Actinomycetes</taxon>
        <taxon>Micrococcales</taxon>
        <taxon>Promicromonosporaceae</taxon>
        <taxon>Isoptericola</taxon>
    </lineage>
</organism>
<gene>
    <name evidence="2" type="ORF">ATJ88_2435</name>
</gene>
<dbReference type="InterPro" id="IPR021903">
    <property type="entry name" value="DUF3515"/>
</dbReference>
<reference evidence="2 3" key="1">
    <citation type="submission" date="2017-10" db="EMBL/GenBank/DDBJ databases">
        <title>Sequencing the genomes of 1000 actinobacteria strains.</title>
        <authorList>
            <person name="Klenk H.-P."/>
        </authorList>
    </citation>
    <scope>NUCLEOTIDE SEQUENCE [LARGE SCALE GENOMIC DNA]</scope>
    <source>
        <strain evidence="2 3">DSM 21863</strain>
    </source>
</reference>
<dbReference type="EMBL" id="PDJJ01000001">
    <property type="protein sequence ID" value="PFG43728.1"/>
    <property type="molecule type" value="Genomic_DNA"/>
</dbReference>